<evidence type="ECO:0000256" key="1">
    <source>
        <dbReference type="ARBA" id="ARBA00022491"/>
    </source>
</evidence>
<protein>
    <submittedName>
        <fullName evidence="7">Heat-inducible transcription repressor HrcA</fullName>
    </submittedName>
</protein>
<dbReference type="InterPro" id="IPR036388">
    <property type="entry name" value="WH-like_DNA-bd_sf"/>
</dbReference>
<dbReference type="InterPro" id="IPR029016">
    <property type="entry name" value="GAF-like_dom_sf"/>
</dbReference>
<sequence length="358" mass="39382">MAVNKRKKTHGDHGLNLNERSRRLLKSLIDSYVREGTPVGSKALAKDSGLDLSSATIRSVMKDLEKLGLVSSPHASAGRIPTSKGYRVFVDSLITVKPPSKGDLAQLRSELSVPESVDQLMGSVSNVLSGITNMAGVVMVPRRDYSSLRHLEFLPLSEQRVLAILVVNDQEVQNRVIHTSKNYTESELQQAANYLNTLFTGSDIRQVRSSVLRDMVSVKESVTLAMQAAIDMADQVFDQDAGVSTDYVMAGQTNLMHFADLADLAKLKQLFDAFTEKRDILHLLDECYSAQSMQIYIGEESGYQVLGDCSVVTSPYEVDGQILGVLGVIGPTRMNYERVIPLVDLTAKMLGMVLNKRD</sequence>
<dbReference type="InterPro" id="IPR023120">
    <property type="entry name" value="WHTH_transcript_rep_HrcA_IDD"/>
</dbReference>
<dbReference type="AlphaFoldDB" id="A0A3B0Z9E1"/>
<dbReference type="Gene3D" id="3.30.450.40">
    <property type="match status" value="1"/>
</dbReference>
<feature type="domain" description="Winged helix-turn-helix transcription repressor HrcA DNA-binding" evidence="6">
    <location>
        <begin position="17"/>
        <end position="88"/>
    </location>
</feature>
<evidence type="ECO:0000313" key="7">
    <source>
        <dbReference type="EMBL" id="VAW88161.1"/>
    </source>
</evidence>
<gene>
    <name evidence="7" type="ORF">MNBD_GAMMA16-943</name>
</gene>
<dbReference type="Gene3D" id="1.10.10.10">
    <property type="entry name" value="Winged helix-like DNA-binding domain superfamily/Winged helix DNA-binding domain"/>
    <property type="match status" value="1"/>
</dbReference>
<keyword evidence="4" id="KW-0804">Transcription</keyword>
<dbReference type="PANTHER" id="PTHR34824:SF1">
    <property type="entry name" value="HEAT-INDUCIBLE TRANSCRIPTION REPRESSOR HRCA"/>
    <property type="match status" value="1"/>
</dbReference>
<dbReference type="InterPro" id="IPR002571">
    <property type="entry name" value="HrcA"/>
</dbReference>
<evidence type="ECO:0000259" key="6">
    <source>
        <dbReference type="Pfam" id="PF03444"/>
    </source>
</evidence>
<accession>A0A3B0Z9E1</accession>
<dbReference type="GO" id="GO:0045892">
    <property type="term" value="P:negative regulation of DNA-templated transcription"/>
    <property type="evidence" value="ECO:0007669"/>
    <property type="project" value="TreeGrafter"/>
</dbReference>
<dbReference type="HAMAP" id="MF_00081">
    <property type="entry name" value="HrcA"/>
    <property type="match status" value="1"/>
</dbReference>
<dbReference type="SUPFAM" id="SSF46785">
    <property type="entry name" value="Winged helix' DNA-binding domain"/>
    <property type="match status" value="1"/>
</dbReference>
<reference evidence="7" key="1">
    <citation type="submission" date="2018-06" db="EMBL/GenBank/DDBJ databases">
        <authorList>
            <person name="Zhirakovskaya E."/>
        </authorList>
    </citation>
    <scope>NUCLEOTIDE SEQUENCE</scope>
</reference>
<dbReference type="Pfam" id="PF03444">
    <property type="entry name" value="WHD_HrcA"/>
    <property type="match status" value="1"/>
</dbReference>
<keyword evidence="2" id="KW-0805">Transcription regulation</keyword>
<name>A0A3B0Z9E1_9ZZZZ</name>
<dbReference type="SUPFAM" id="SSF55781">
    <property type="entry name" value="GAF domain-like"/>
    <property type="match status" value="1"/>
</dbReference>
<evidence type="ECO:0000259" key="5">
    <source>
        <dbReference type="Pfam" id="PF01628"/>
    </source>
</evidence>
<feature type="domain" description="Heat-inducible transcription repressor HrcA C-terminal" evidence="5">
    <location>
        <begin position="118"/>
        <end position="340"/>
    </location>
</feature>
<dbReference type="InterPro" id="IPR021153">
    <property type="entry name" value="HrcA_C"/>
</dbReference>
<keyword evidence="1" id="KW-0678">Repressor</keyword>
<dbReference type="EMBL" id="UOFO01000142">
    <property type="protein sequence ID" value="VAW88161.1"/>
    <property type="molecule type" value="Genomic_DNA"/>
</dbReference>
<organism evidence="7">
    <name type="scientific">hydrothermal vent metagenome</name>
    <dbReference type="NCBI Taxonomy" id="652676"/>
    <lineage>
        <taxon>unclassified sequences</taxon>
        <taxon>metagenomes</taxon>
        <taxon>ecological metagenomes</taxon>
    </lineage>
</organism>
<dbReference type="Pfam" id="PF01628">
    <property type="entry name" value="HrcA"/>
    <property type="match status" value="1"/>
</dbReference>
<proteinExistence type="inferred from homology"/>
<dbReference type="InterPro" id="IPR036390">
    <property type="entry name" value="WH_DNA-bd_sf"/>
</dbReference>
<dbReference type="InterPro" id="IPR005104">
    <property type="entry name" value="WHTH_HrcA_DNA-bd"/>
</dbReference>
<dbReference type="PANTHER" id="PTHR34824">
    <property type="entry name" value="HEAT-INDUCIBLE TRANSCRIPTION REPRESSOR HRCA"/>
    <property type="match status" value="1"/>
</dbReference>
<dbReference type="GO" id="GO:0003677">
    <property type="term" value="F:DNA binding"/>
    <property type="evidence" value="ECO:0007669"/>
    <property type="project" value="InterPro"/>
</dbReference>
<keyword evidence="3" id="KW-0346">Stress response</keyword>
<dbReference type="Gene3D" id="3.30.390.60">
    <property type="entry name" value="Heat-inducible transcription repressor hrca homolog, domain 3"/>
    <property type="match status" value="1"/>
</dbReference>
<evidence type="ECO:0000256" key="2">
    <source>
        <dbReference type="ARBA" id="ARBA00023015"/>
    </source>
</evidence>
<dbReference type="NCBIfam" id="TIGR00331">
    <property type="entry name" value="hrcA"/>
    <property type="match status" value="1"/>
</dbReference>
<dbReference type="PIRSF" id="PIRSF005485">
    <property type="entry name" value="HrcA"/>
    <property type="match status" value="1"/>
</dbReference>
<evidence type="ECO:0000256" key="3">
    <source>
        <dbReference type="ARBA" id="ARBA00023016"/>
    </source>
</evidence>
<evidence type="ECO:0000256" key="4">
    <source>
        <dbReference type="ARBA" id="ARBA00023163"/>
    </source>
</evidence>